<protein>
    <submittedName>
        <fullName evidence="1">Uncharacterized protein</fullName>
    </submittedName>
</protein>
<evidence type="ECO:0000313" key="1">
    <source>
        <dbReference type="EMBL" id="KAF1085696.1"/>
    </source>
</evidence>
<dbReference type="OrthoDB" id="1787180at2"/>
<dbReference type="RefSeq" id="WP_161822132.1">
    <property type="nucleotide sequence ID" value="NZ_LSRS01000003.1"/>
</dbReference>
<reference evidence="1" key="1">
    <citation type="submission" date="2016-02" db="EMBL/GenBank/DDBJ databases">
        <title>Draft Genome Sequence of Sporotomaculum syntrophicum Strain FB, a Syntrophic Benzoate Degrader.</title>
        <authorList>
            <person name="Nobu M.K."/>
            <person name="Narihiro T."/>
            <person name="Qiu Y.-L."/>
            <person name="Ohashi A."/>
            <person name="Liu W.-T."/>
            <person name="Yuji S."/>
        </authorList>
    </citation>
    <scope>NUCLEOTIDE SEQUENCE</scope>
    <source>
        <strain evidence="1">FB</strain>
    </source>
</reference>
<dbReference type="AlphaFoldDB" id="A0A9D2WRQ2"/>
<sequence>MNIDNSSKPYLRFKTRDQLQSYLARAGHAEFDFRTHPIFGAPENFHYSGREKVITRENDQKFFDSLDDFTCYAFQCDAEGYSNTEYIDFELLN</sequence>
<organism evidence="1 2">
    <name type="scientific">Sporotomaculum syntrophicum</name>
    <dbReference type="NCBI Taxonomy" id="182264"/>
    <lineage>
        <taxon>Bacteria</taxon>
        <taxon>Bacillati</taxon>
        <taxon>Bacillota</taxon>
        <taxon>Clostridia</taxon>
        <taxon>Eubacteriales</taxon>
        <taxon>Desulfallaceae</taxon>
        <taxon>Sporotomaculum</taxon>
    </lineage>
</organism>
<dbReference type="EMBL" id="LSRS01000003">
    <property type="protein sequence ID" value="KAF1085696.1"/>
    <property type="molecule type" value="Genomic_DNA"/>
</dbReference>
<gene>
    <name evidence="1" type="ORF">SPSYN_01842</name>
</gene>
<accession>A0A9D2WRQ2</accession>
<evidence type="ECO:0000313" key="2">
    <source>
        <dbReference type="Proteomes" id="UP000798488"/>
    </source>
</evidence>
<name>A0A9D2WRQ2_9FIRM</name>
<proteinExistence type="predicted"/>
<keyword evidence="2" id="KW-1185">Reference proteome</keyword>
<comment type="caution">
    <text evidence="1">The sequence shown here is derived from an EMBL/GenBank/DDBJ whole genome shotgun (WGS) entry which is preliminary data.</text>
</comment>
<dbReference type="Proteomes" id="UP000798488">
    <property type="component" value="Unassembled WGS sequence"/>
</dbReference>